<dbReference type="RefSeq" id="WP_117159042.1">
    <property type="nucleotide sequence ID" value="NZ_QVID01000001.1"/>
</dbReference>
<comment type="caution">
    <text evidence="3">The sequence shown here is derived from an EMBL/GenBank/DDBJ whole genome shotgun (WGS) entry which is preliminary data.</text>
</comment>
<feature type="transmembrane region" description="Helical" evidence="1">
    <location>
        <begin position="296"/>
        <end position="318"/>
    </location>
</feature>
<dbReference type="EMBL" id="QVID01000001">
    <property type="protein sequence ID" value="RFN59982.1"/>
    <property type="molecule type" value="Genomic_DNA"/>
</dbReference>
<organism evidence="3 4">
    <name type="scientific">Marixanthomonas ophiurae</name>
    <dbReference type="NCBI Taxonomy" id="387659"/>
    <lineage>
        <taxon>Bacteria</taxon>
        <taxon>Pseudomonadati</taxon>
        <taxon>Bacteroidota</taxon>
        <taxon>Flavobacteriia</taxon>
        <taxon>Flavobacteriales</taxon>
        <taxon>Flavobacteriaceae</taxon>
        <taxon>Marixanthomonas</taxon>
    </lineage>
</organism>
<sequence length="392" mass="45765">MRKNIKLLMKDAGLCLLFSVIILYLISFLIVNLSIFNPFTNAFKDFSFLDLYYSQEMFEKKPVKDIVVVNIEHKDRFEIQQLIEHIKKQEPKVIGLDIVFKDRKDNFLDSLLGESLQSGNIILSKAFLGDTWAYNAGPFKKNHELVGYSNLNFNLKTDVIREFEGYQDLSDTTQTSFSTLVSKKYLGEKWEAETMNNKLSKPIPINYSGTTDQFFTFSYQEFMETETHLFVKDKIVLVGYVGTPHTSVYDIEDKFFTPLNTKTAGKSPPDMFGVLIHANIIAMLINKDFIKVIPKWIILLITVIITYIALLYFMYASTKKPVSYMLNKKVVQLLFTVFLLWFSLWLYKNKILFKPELIIAVLVLSVEFIGLYKILIFKLNKKYKWKSYFFQE</sequence>
<feature type="transmembrane region" description="Helical" evidence="1">
    <location>
        <begin position="12"/>
        <end position="36"/>
    </location>
</feature>
<feature type="domain" description="CHASE2" evidence="2">
    <location>
        <begin position="46"/>
        <end position="313"/>
    </location>
</feature>
<evidence type="ECO:0000256" key="1">
    <source>
        <dbReference type="SAM" id="Phobius"/>
    </source>
</evidence>
<proteinExistence type="predicted"/>
<feature type="transmembrane region" description="Helical" evidence="1">
    <location>
        <begin position="330"/>
        <end position="347"/>
    </location>
</feature>
<feature type="transmembrane region" description="Helical" evidence="1">
    <location>
        <begin position="359"/>
        <end position="377"/>
    </location>
</feature>
<dbReference type="OrthoDB" id="1403562at2"/>
<protein>
    <submittedName>
        <fullName evidence="3">CHASE2 domain-containing protein</fullName>
    </submittedName>
</protein>
<evidence type="ECO:0000313" key="4">
    <source>
        <dbReference type="Proteomes" id="UP000261082"/>
    </source>
</evidence>
<dbReference type="Proteomes" id="UP000261082">
    <property type="component" value="Unassembled WGS sequence"/>
</dbReference>
<evidence type="ECO:0000259" key="2">
    <source>
        <dbReference type="SMART" id="SM01080"/>
    </source>
</evidence>
<dbReference type="Pfam" id="PF05226">
    <property type="entry name" value="CHASE2"/>
    <property type="match status" value="1"/>
</dbReference>
<dbReference type="SMART" id="SM01080">
    <property type="entry name" value="CHASE2"/>
    <property type="match status" value="1"/>
</dbReference>
<keyword evidence="1" id="KW-0472">Membrane</keyword>
<gene>
    <name evidence="3" type="ORF">DZ858_08020</name>
</gene>
<reference evidence="3 4" key="1">
    <citation type="journal article" date="2007" name="Int. J. Syst. Evol. Microbiol.">
        <title>Marixanthomonas ophiurae gen. nov., sp. nov., a marine bacterium of the family Flavobacteriaceae isolated from a deep-sea brittle star.</title>
        <authorList>
            <person name="Romanenko L.A."/>
            <person name="Uchino M."/>
            <person name="Frolova G.M."/>
            <person name="Mikhailov V.V."/>
        </authorList>
    </citation>
    <scope>NUCLEOTIDE SEQUENCE [LARGE SCALE GENOMIC DNA]</scope>
    <source>
        <strain evidence="3 4">KMM 3046</strain>
    </source>
</reference>
<keyword evidence="1" id="KW-1133">Transmembrane helix</keyword>
<keyword evidence="4" id="KW-1185">Reference proteome</keyword>
<dbReference type="InterPro" id="IPR007890">
    <property type="entry name" value="CHASE2"/>
</dbReference>
<accession>A0A3E1QCY9</accession>
<keyword evidence="1" id="KW-0812">Transmembrane</keyword>
<evidence type="ECO:0000313" key="3">
    <source>
        <dbReference type="EMBL" id="RFN59982.1"/>
    </source>
</evidence>
<name>A0A3E1QCY9_9FLAO</name>
<dbReference type="AlphaFoldDB" id="A0A3E1QCY9"/>